<dbReference type="InterPro" id="IPR039604">
    <property type="entry name" value="Bfr1"/>
</dbReference>
<dbReference type="GO" id="GO:0005783">
    <property type="term" value="C:endoplasmic reticulum"/>
    <property type="evidence" value="ECO:0007669"/>
    <property type="project" value="TreeGrafter"/>
</dbReference>
<protein>
    <submittedName>
        <fullName evidence="2">Uncharacterized protein</fullName>
    </submittedName>
</protein>
<dbReference type="Proteomes" id="UP000435112">
    <property type="component" value="Unassembled WGS sequence"/>
</dbReference>
<evidence type="ECO:0000313" key="4">
    <source>
        <dbReference type="Proteomes" id="UP000435112"/>
    </source>
</evidence>
<evidence type="ECO:0000313" key="1">
    <source>
        <dbReference type="EMBL" id="KAE8993200.1"/>
    </source>
</evidence>
<accession>A0A6A4DHX4</accession>
<gene>
    <name evidence="1" type="ORF">PR002_g20313</name>
    <name evidence="2" type="ORF">PR003_g21023</name>
</gene>
<dbReference type="EMBL" id="QXFU01001925">
    <property type="protein sequence ID" value="KAE8993200.1"/>
    <property type="molecule type" value="Genomic_DNA"/>
</dbReference>
<dbReference type="GO" id="GO:0042175">
    <property type="term" value="C:nuclear outer membrane-endoplasmic reticulum membrane network"/>
    <property type="evidence" value="ECO:0007669"/>
    <property type="project" value="TreeGrafter"/>
</dbReference>
<evidence type="ECO:0000313" key="2">
    <source>
        <dbReference type="EMBL" id="KAE9307330.1"/>
    </source>
</evidence>
<reference evidence="2 3" key="1">
    <citation type="submission" date="2018-08" db="EMBL/GenBank/DDBJ databases">
        <title>Genomic investigation of the strawberry pathogen Phytophthora fragariae indicates pathogenicity is determined by transcriptional variation in three key races.</title>
        <authorList>
            <person name="Adams T.M."/>
            <person name="Armitage A.D."/>
            <person name="Sobczyk M.K."/>
            <person name="Bates H.J."/>
            <person name="Dunwell J.M."/>
            <person name="Nellist C.F."/>
            <person name="Harrison R.J."/>
        </authorList>
    </citation>
    <scope>NUCLEOTIDE SEQUENCE [LARGE SCALE GENOMIC DNA]</scope>
    <source>
        <strain evidence="1 4">SCRP324</strain>
        <strain evidence="2 3">SCRP333</strain>
    </source>
</reference>
<dbReference type="GO" id="GO:1990904">
    <property type="term" value="C:ribonucleoprotein complex"/>
    <property type="evidence" value="ECO:0007669"/>
    <property type="project" value="TreeGrafter"/>
</dbReference>
<organism evidence="2 3">
    <name type="scientific">Phytophthora rubi</name>
    <dbReference type="NCBI Taxonomy" id="129364"/>
    <lineage>
        <taxon>Eukaryota</taxon>
        <taxon>Sar</taxon>
        <taxon>Stramenopiles</taxon>
        <taxon>Oomycota</taxon>
        <taxon>Peronosporomycetes</taxon>
        <taxon>Peronosporales</taxon>
        <taxon>Peronosporaceae</taxon>
        <taxon>Phytophthora</taxon>
    </lineage>
</organism>
<dbReference type="GO" id="GO:0008298">
    <property type="term" value="P:intracellular mRNA localization"/>
    <property type="evidence" value="ECO:0007669"/>
    <property type="project" value="TreeGrafter"/>
</dbReference>
<dbReference type="OrthoDB" id="2195113at2759"/>
<proteinExistence type="predicted"/>
<dbReference type="EMBL" id="QXFT01001930">
    <property type="protein sequence ID" value="KAE9307330.1"/>
    <property type="molecule type" value="Genomic_DNA"/>
</dbReference>
<dbReference type="Proteomes" id="UP000434957">
    <property type="component" value="Unassembled WGS sequence"/>
</dbReference>
<comment type="caution">
    <text evidence="2">The sequence shown here is derived from an EMBL/GenBank/DDBJ whole genome shotgun (WGS) entry which is preliminary data.</text>
</comment>
<name>A0A6A4DHX4_9STRA</name>
<dbReference type="PANTHER" id="PTHR31027">
    <property type="entry name" value="NUCLEAR SEGREGATION PROTEIN BFR1"/>
    <property type="match status" value="1"/>
</dbReference>
<sequence>MNMPPPDKFMAIKALRKEFKEANDKYYNNVRLVRKKKGLERHKEEEARKAEYEAKPADYEKEMAKIHRFQEEMDLCDALVSFPKKTYAKELKEQQDEKPETAAAPVELDGMKPLQRKEEDFMMLGAGKKGKKARAGNDVSCGSLPNRLLSAEQVPNCLCFLWVVLLFLATSPTGKLQI</sequence>
<keyword evidence="3" id="KW-1185">Reference proteome</keyword>
<dbReference type="GO" id="GO:0003729">
    <property type="term" value="F:mRNA binding"/>
    <property type="evidence" value="ECO:0007669"/>
    <property type="project" value="TreeGrafter"/>
</dbReference>
<evidence type="ECO:0000313" key="3">
    <source>
        <dbReference type="Proteomes" id="UP000434957"/>
    </source>
</evidence>
<dbReference type="AlphaFoldDB" id="A0A6A4DHX4"/>
<dbReference type="PANTHER" id="PTHR31027:SF2">
    <property type="entry name" value="LEBERCILIN DOMAIN-CONTAINING PROTEIN"/>
    <property type="match status" value="1"/>
</dbReference>